<organism evidence="1 2">
    <name type="scientific">Streptomyces laurentii</name>
    <dbReference type="NCBI Taxonomy" id="39478"/>
    <lineage>
        <taxon>Bacteria</taxon>
        <taxon>Bacillati</taxon>
        <taxon>Actinomycetota</taxon>
        <taxon>Actinomycetes</taxon>
        <taxon>Kitasatosporales</taxon>
        <taxon>Streptomycetaceae</taxon>
        <taxon>Streptomyces</taxon>
    </lineage>
</organism>
<dbReference type="Proteomes" id="UP000217676">
    <property type="component" value="Chromosome"/>
</dbReference>
<dbReference type="EMBL" id="AP017424">
    <property type="protein sequence ID" value="BAU85375.1"/>
    <property type="molecule type" value="Genomic_DNA"/>
</dbReference>
<proteinExistence type="predicted"/>
<name>A0A160P3I8_STRLU</name>
<sequence length="343" mass="36465">MEQPRYALVAAEGARVVAFCADVTGLYAEPAAPPRVVYELRGCEPRGDLARAVAEAVVEGAAPFGALRVRTVDGELRSFDGVRVRGARGDVVTIEANGIPLFAGVGGDAVPCGNVVRVSPPEPEERTHTEVTFTGCSPRGALRDALAAGAEEFGPVRYQVLWRTGGVRHYGETVRVTGWGRSATHHSLVDISVAVPRAGLIPPGRRAVWDVFDGPGMPAEPGIWRRFTGAAREEWRNQAEGRSYDLPEPAPGATYEIDGRDVTDLDGFVCAVTEAVHGPGRAFPFSDPRALGAEFSGRTLVWRHADIARACLGVTPLLGPSRPATFQELVDGLRAGGTRVVLA</sequence>
<evidence type="ECO:0000313" key="1">
    <source>
        <dbReference type="EMBL" id="BAU85375.1"/>
    </source>
</evidence>
<protein>
    <submittedName>
        <fullName evidence="1">Uncharacterized protein</fullName>
    </submittedName>
</protein>
<dbReference type="RefSeq" id="WP_359872542.1">
    <property type="nucleotide sequence ID" value="NZ_JBEYHT010000003.1"/>
</dbReference>
<reference evidence="1 2" key="1">
    <citation type="journal article" date="2016" name="Genome Announc.">
        <title>Complete Genome Sequence of Thiostrepton-Producing Streptomyces laurentii ATCC 31255.</title>
        <authorList>
            <person name="Doi K."/>
            <person name="Fujino Y."/>
            <person name="Nagayoshi Y."/>
            <person name="Ohshima T."/>
            <person name="Ogata S."/>
        </authorList>
    </citation>
    <scope>NUCLEOTIDE SEQUENCE [LARGE SCALE GENOMIC DNA]</scope>
    <source>
        <strain evidence="1 2">ATCC 31255</strain>
    </source>
</reference>
<accession>A0A160P3I8</accession>
<dbReference type="KEGG" id="slau:SLA_4487"/>
<gene>
    <name evidence="1" type="ORF">SLA_4487</name>
</gene>
<evidence type="ECO:0000313" key="2">
    <source>
        <dbReference type="Proteomes" id="UP000217676"/>
    </source>
</evidence>
<dbReference type="AlphaFoldDB" id="A0A160P3I8"/>
<keyword evidence="2" id="KW-1185">Reference proteome</keyword>